<dbReference type="Proteomes" id="UP000250169">
    <property type="component" value="Unassembled WGS sequence"/>
</dbReference>
<name>A0A2X2UZB0_CAPOC</name>
<organism evidence="1 2">
    <name type="scientific">Capnocytophaga ochracea</name>
    <dbReference type="NCBI Taxonomy" id="1018"/>
    <lineage>
        <taxon>Bacteria</taxon>
        <taxon>Pseudomonadati</taxon>
        <taxon>Bacteroidota</taxon>
        <taxon>Flavobacteriia</taxon>
        <taxon>Flavobacteriales</taxon>
        <taxon>Flavobacteriaceae</taxon>
        <taxon>Capnocytophaga</taxon>
    </lineage>
</organism>
<dbReference type="AlphaFoldDB" id="A0A2X2UZB0"/>
<evidence type="ECO:0000313" key="1">
    <source>
        <dbReference type="EMBL" id="SQA94779.1"/>
    </source>
</evidence>
<evidence type="ECO:0000313" key="2">
    <source>
        <dbReference type="Proteomes" id="UP000250169"/>
    </source>
</evidence>
<dbReference type="EMBL" id="UAVS01000007">
    <property type="protein sequence ID" value="SQA94779.1"/>
    <property type="molecule type" value="Genomic_DNA"/>
</dbReference>
<gene>
    <name evidence="1" type="ORF">NCTC11545_01974</name>
</gene>
<reference evidence="1 2" key="1">
    <citation type="submission" date="2018-06" db="EMBL/GenBank/DDBJ databases">
        <authorList>
            <consortium name="Pathogen Informatics"/>
            <person name="Doyle S."/>
        </authorList>
    </citation>
    <scope>NUCLEOTIDE SEQUENCE [LARGE SCALE GENOMIC DNA]</scope>
    <source>
        <strain evidence="1 2">NCTC11545</strain>
    </source>
</reference>
<sequence length="75" mass="8763">MSKIKCKILYFHRYNSPSLGLSAIAQPSLYSHFIFLLLSPRNLVFSTFNLAVLYYESTTYIPFLYQSSKIRISFL</sequence>
<protein>
    <submittedName>
        <fullName evidence="1">Uncharacterized protein</fullName>
    </submittedName>
</protein>
<accession>A0A2X2UZB0</accession>
<proteinExistence type="predicted"/>